<gene>
    <name evidence="6" type="ORF">SEMRO_1442_G273040.1</name>
</gene>
<sequence>MAKQRGIRRWARDSLRLTNPKNNGIANFSREEFTVLGVLGEGGFSTVYEVSHHAASCNTVESQEQRKNQEVQQCIYAMKVVREDLQDCKELMRKAYKDLVNEAKIMSKLDHPNILRLRGVPKCPGKCYGDFFIVADRLVCTLSERIQKWKAMAQSQEQLFPLKANYAFQLATALQHLHNHQIIYRDLKTENIGFKADDTVQLFDFGMARQLGGSPRRREWLRSSASFDSDSDSSAFSSDSQEEVFKMTRCGTQRYMPREALLGGLYSLKSDCYSFALVFWEMLTETKPFHYMTPAVHKILVCEKGERPPLAKHSFPFEIEDLLKRAWEDDISERLTMTQICDRLFLIVEDRPRKSSNNMTQDHCRNANTRVTVGLSMAVEVAIDAECTHEMSIEVTPTWLPSFVPFVPFDGVGELITPVIS</sequence>
<reference evidence="6" key="1">
    <citation type="submission" date="2020-06" db="EMBL/GenBank/DDBJ databases">
        <authorList>
            <consortium name="Plant Systems Biology data submission"/>
        </authorList>
    </citation>
    <scope>NUCLEOTIDE SEQUENCE</scope>
    <source>
        <strain evidence="6">D6</strain>
    </source>
</reference>
<dbReference type="SMART" id="SM00220">
    <property type="entry name" value="S_TKc"/>
    <property type="match status" value="1"/>
</dbReference>
<dbReference type="Gene3D" id="1.10.510.10">
    <property type="entry name" value="Transferase(Phosphotransferase) domain 1"/>
    <property type="match status" value="1"/>
</dbReference>
<dbReference type="Gene3D" id="3.30.200.20">
    <property type="entry name" value="Phosphorylase Kinase, domain 1"/>
    <property type="match status" value="1"/>
</dbReference>
<dbReference type="Pfam" id="PF00069">
    <property type="entry name" value="Pkinase"/>
    <property type="match status" value="1"/>
</dbReference>
<keyword evidence="4" id="KW-0067">ATP-binding</keyword>
<organism evidence="6 7">
    <name type="scientific">Seminavis robusta</name>
    <dbReference type="NCBI Taxonomy" id="568900"/>
    <lineage>
        <taxon>Eukaryota</taxon>
        <taxon>Sar</taxon>
        <taxon>Stramenopiles</taxon>
        <taxon>Ochrophyta</taxon>
        <taxon>Bacillariophyta</taxon>
        <taxon>Bacillariophyceae</taxon>
        <taxon>Bacillariophycidae</taxon>
        <taxon>Naviculales</taxon>
        <taxon>Naviculaceae</taxon>
        <taxon>Seminavis</taxon>
    </lineage>
</organism>
<evidence type="ECO:0000256" key="1">
    <source>
        <dbReference type="ARBA" id="ARBA00022679"/>
    </source>
</evidence>
<dbReference type="PANTHER" id="PTHR44329:SF288">
    <property type="entry name" value="MITOGEN-ACTIVATED PROTEIN KINASE KINASE KINASE 20"/>
    <property type="match status" value="1"/>
</dbReference>
<dbReference type="OrthoDB" id="10261027at2759"/>
<name>A0A9N8EPB2_9STRA</name>
<evidence type="ECO:0000259" key="5">
    <source>
        <dbReference type="PROSITE" id="PS50011"/>
    </source>
</evidence>
<comment type="caution">
    <text evidence="6">The sequence shown here is derived from an EMBL/GenBank/DDBJ whole genome shotgun (WGS) entry which is preliminary data.</text>
</comment>
<evidence type="ECO:0000256" key="4">
    <source>
        <dbReference type="ARBA" id="ARBA00022840"/>
    </source>
</evidence>
<keyword evidence="2" id="KW-0547">Nucleotide-binding</keyword>
<evidence type="ECO:0000256" key="3">
    <source>
        <dbReference type="ARBA" id="ARBA00022777"/>
    </source>
</evidence>
<evidence type="ECO:0000256" key="2">
    <source>
        <dbReference type="ARBA" id="ARBA00022741"/>
    </source>
</evidence>
<evidence type="ECO:0000313" key="6">
    <source>
        <dbReference type="EMBL" id="CAB9523659.1"/>
    </source>
</evidence>
<dbReference type="PROSITE" id="PS50011">
    <property type="entry name" value="PROTEIN_KINASE_DOM"/>
    <property type="match status" value="1"/>
</dbReference>
<dbReference type="SUPFAM" id="SSF56112">
    <property type="entry name" value="Protein kinase-like (PK-like)"/>
    <property type="match status" value="1"/>
</dbReference>
<dbReference type="PANTHER" id="PTHR44329">
    <property type="entry name" value="SERINE/THREONINE-PROTEIN KINASE TNNI3K-RELATED"/>
    <property type="match status" value="1"/>
</dbReference>
<keyword evidence="3 6" id="KW-0418">Kinase</keyword>
<proteinExistence type="predicted"/>
<dbReference type="GO" id="GO:0004674">
    <property type="term" value="F:protein serine/threonine kinase activity"/>
    <property type="evidence" value="ECO:0007669"/>
    <property type="project" value="TreeGrafter"/>
</dbReference>
<feature type="domain" description="Protein kinase" evidence="5">
    <location>
        <begin position="33"/>
        <end position="346"/>
    </location>
</feature>
<keyword evidence="7" id="KW-1185">Reference proteome</keyword>
<keyword evidence="1" id="KW-0808">Transferase</keyword>
<dbReference type="GO" id="GO:0005524">
    <property type="term" value="F:ATP binding"/>
    <property type="evidence" value="ECO:0007669"/>
    <property type="project" value="UniProtKB-KW"/>
</dbReference>
<dbReference type="InterPro" id="IPR051681">
    <property type="entry name" value="Ser/Thr_Kinases-Pseudokinases"/>
</dbReference>
<protein>
    <submittedName>
        <fullName evidence="6">Probable LIM domain-containing serine/threonine-protein kinase DDB</fullName>
    </submittedName>
</protein>
<dbReference type="EMBL" id="CAICTM010001440">
    <property type="protein sequence ID" value="CAB9523659.1"/>
    <property type="molecule type" value="Genomic_DNA"/>
</dbReference>
<dbReference type="InterPro" id="IPR011009">
    <property type="entry name" value="Kinase-like_dom_sf"/>
</dbReference>
<accession>A0A9N8EPB2</accession>
<dbReference type="Proteomes" id="UP001153069">
    <property type="component" value="Unassembled WGS sequence"/>
</dbReference>
<dbReference type="AlphaFoldDB" id="A0A9N8EPB2"/>
<evidence type="ECO:0000313" key="7">
    <source>
        <dbReference type="Proteomes" id="UP001153069"/>
    </source>
</evidence>
<dbReference type="InterPro" id="IPR000719">
    <property type="entry name" value="Prot_kinase_dom"/>
</dbReference>